<dbReference type="InterPro" id="IPR037608">
    <property type="entry name" value="STIM1/2"/>
</dbReference>
<dbReference type="Proteomes" id="UP001146120">
    <property type="component" value="Unassembled WGS sequence"/>
</dbReference>
<dbReference type="Gene3D" id="1.10.238.10">
    <property type="entry name" value="EF-hand"/>
    <property type="match status" value="1"/>
</dbReference>
<dbReference type="InterPro" id="IPR013761">
    <property type="entry name" value="SAM/pointed_sf"/>
</dbReference>
<dbReference type="PROSITE" id="PS00018">
    <property type="entry name" value="EF_HAND_1"/>
    <property type="match status" value="1"/>
</dbReference>
<feature type="domain" description="SAM" evidence="2">
    <location>
        <begin position="89"/>
        <end position="146"/>
    </location>
</feature>
<feature type="domain" description="EF-hand" evidence="3">
    <location>
        <begin position="53"/>
        <end position="88"/>
    </location>
</feature>
<evidence type="ECO:0000313" key="6">
    <source>
        <dbReference type="Proteomes" id="UP001146120"/>
    </source>
</evidence>
<dbReference type="Pfam" id="PF00041">
    <property type="entry name" value="fn3"/>
    <property type="match status" value="1"/>
</dbReference>
<reference evidence="5" key="2">
    <citation type="journal article" date="2023" name="Microbiol Resour">
        <title>Decontamination and Annotation of the Draft Genome Sequence of the Oomycete Lagenidium giganteum ARSEF 373.</title>
        <authorList>
            <person name="Morgan W.R."/>
            <person name="Tartar A."/>
        </authorList>
    </citation>
    <scope>NUCLEOTIDE SEQUENCE</scope>
    <source>
        <strain evidence="5">ARSEF 373</strain>
    </source>
</reference>
<protein>
    <recommendedName>
        <fullName evidence="7">Calmodulin</fullName>
    </recommendedName>
</protein>
<dbReference type="InterPro" id="IPR013783">
    <property type="entry name" value="Ig-like_fold"/>
</dbReference>
<dbReference type="SUPFAM" id="SSF47473">
    <property type="entry name" value="EF-hand"/>
    <property type="match status" value="1"/>
</dbReference>
<dbReference type="GO" id="GO:0002115">
    <property type="term" value="P:store-operated calcium entry"/>
    <property type="evidence" value="ECO:0007669"/>
    <property type="project" value="TreeGrafter"/>
</dbReference>
<evidence type="ECO:0000259" key="3">
    <source>
        <dbReference type="PROSITE" id="PS50222"/>
    </source>
</evidence>
<dbReference type="InterPro" id="IPR018247">
    <property type="entry name" value="EF_Hand_1_Ca_BS"/>
</dbReference>
<dbReference type="PANTHER" id="PTHR15136">
    <property type="entry name" value="STROMAL INTERACTION MOLECULE HOMOLOG"/>
    <property type="match status" value="1"/>
</dbReference>
<feature type="non-terminal residue" evidence="5">
    <location>
        <position position="1"/>
    </location>
</feature>
<dbReference type="GO" id="GO:0005246">
    <property type="term" value="F:calcium channel regulator activity"/>
    <property type="evidence" value="ECO:0007669"/>
    <property type="project" value="InterPro"/>
</dbReference>
<dbReference type="Gene3D" id="2.60.40.10">
    <property type="entry name" value="Immunoglobulins"/>
    <property type="match status" value="1"/>
</dbReference>
<accession>A0AAV2ZLZ1</accession>
<proteinExistence type="predicted"/>
<evidence type="ECO:0000259" key="2">
    <source>
        <dbReference type="PROSITE" id="PS50105"/>
    </source>
</evidence>
<reference evidence="5" key="1">
    <citation type="submission" date="2022-11" db="EMBL/GenBank/DDBJ databases">
        <authorList>
            <person name="Morgan W.R."/>
            <person name="Tartar A."/>
        </authorList>
    </citation>
    <scope>NUCLEOTIDE SEQUENCE</scope>
    <source>
        <strain evidence="5">ARSEF 373</strain>
    </source>
</reference>
<dbReference type="InterPro" id="IPR003961">
    <property type="entry name" value="FN3_dom"/>
</dbReference>
<dbReference type="InterPro" id="IPR011992">
    <property type="entry name" value="EF-hand-dom_pair"/>
</dbReference>
<dbReference type="AlphaFoldDB" id="A0AAV2ZLZ1"/>
<name>A0AAV2ZLZ1_9STRA</name>
<dbReference type="GO" id="GO:0005886">
    <property type="term" value="C:plasma membrane"/>
    <property type="evidence" value="ECO:0007669"/>
    <property type="project" value="TreeGrafter"/>
</dbReference>
<dbReference type="FunFam" id="1.10.150.50:FF:000074">
    <property type="entry name" value="Stromal interaction molecule"/>
    <property type="match status" value="1"/>
</dbReference>
<dbReference type="PROSITE" id="PS50105">
    <property type="entry name" value="SAM_DOMAIN"/>
    <property type="match status" value="1"/>
</dbReference>
<gene>
    <name evidence="5" type="ORF">N0F65_007471</name>
</gene>
<evidence type="ECO:0000256" key="1">
    <source>
        <dbReference type="ARBA" id="ARBA00022837"/>
    </source>
</evidence>
<evidence type="ECO:0000313" key="5">
    <source>
        <dbReference type="EMBL" id="DBA05309.1"/>
    </source>
</evidence>
<dbReference type="GO" id="GO:0006874">
    <property type="term" value="P:intracellular calcium ion homeostasis"/>
    <property type="evidence" value="ECO:0007669"/>
    <property type="project" value="TreeGrafter"/>
</dbReference>
<dbReference type="PANTHER" id="PTHR15136:SF13">
    <property type="entry name" value="SAM DOMAIN-CONTAINING PROTEIN"/>
    <property type="match status" value="1"/>
</dbReference>
<comment type="caution">
    <text evidence="5">The sequence shown here is derived from an EMBL/GenBank/DDBJ whole genome shotgun (WGS) entry which is preliminary data.</text>
</comment>
<dbReference type="SMART" id="SM00060">
    <property type="entry name" value="FN3"/>
    <property type="match status" value="1"/>
</dbReference>
<dbReference type="PROSITE" id="PS50222">
    <property type="entry name" value="EF_HAND_2"/>
    <property type="match status" value="1"/>
</dbReference>
<sequence length="503" mass="57520">VVDGTESLLADFDHDGRVGSNEIKKIKQDLHGIFDIDESGGIDTKEIKSILNDEHSDIAKAFQKLDRDHDSIISLKELDERWEKVGAEMTVNEVADWVAYSVQLPEYSDMFRRHSISGFTFPLLMANDGIRLQEIGVKKEFHRQQLAMFMRMKYLGMGKRPDKPLKTSCTIESEDTLLGQRYLRISWTPADDVPQRFQLQRRSPDAYQLVVYRLSTWNSYGRSDHTFVRCPGGSTQAAGQASREQTTADAAIEEENLSLFGLIKSYLWWLDEAIALTLFIVLPIRGFIYGDANYVLRLLRRLPPNMPTRVLVEADPSRTSMTDAAVTVSWEQPLDNGVPIVQYCVRWMRTKTEDVKWIKLLTKPLLTNVSIDRLRHGETYKFVVEATNEFGLVTKSSRSTYMVPVPELKNAKMVSRRSIKEAKVVRNQCHVCADPVKSNAVPFSAMLDKKILHFCCRCDREFCHYHRGDVHHTKALSCPAVDGRCVCEKCFCKEVKEPRAKML</sequence>
<dbReference type="GO" id="GO:0005509">
    <property type="term" value="F:calcium ion binding"/>
    <property type="evidence" value="ECO:0007669"/>
    <property type="project" value="InterPro"/>
</dbReference>
<evidence type="ECO:0008006" key="7">
    <source>
        <dbReference type="Google" id="ProtNLM"/>
    </source>
</evidence>
<evidence type="ECO:0000259" key="4">
    <source>
        <dbReference type="PROSITE" id="PS50853"/>
    </source>
</evidence>
<dbReference type="PROSITE" id="PS50853">
    <property type="entry name" value="FN3"/>
    <property type="match status" value="1"/>
</dbReference>
<dbReference type="InterPro" id="IPR002048">
    <property type="entry name" value="EF_hand_dom"/>
</dbReference>
<dbReference type="InterPro" id="IPR036116">
    <property type="entry name" value="FN3_sf"/>
</dbReference>
<dbReference type="EMBL" id="DAKRPA010000001">
    <property type="protein sequence ID" value="DBA05309.1"/>
    <property type="molecule type" value="Genomic_DNA"/>
</dbReference>
<dbReference type="GO" id="GO:0005783">
    <property type="term" value="C:endoplasmic reticulum"/>
    <property type="evidence" value="ECO:0007669"/>
    <property type="project" value="TreeGrafter"/>
</dbReference>
<dbReference type="CDD" id="cd00063">
    <property type="entry name" value="FN3"/>
    <property type="match status" value="1"/>
</dbReference>
<dbReference type="Gene3D" id="1.10.150.50">
    <property type="entry name" value="Transcription Factor, Ets-1"/>
    <property type="match status" value="1"/>
</dbReference>
<feature type="domain" description="Fibronectin type-III" evidence="4">
    <location>
        <begin position="312"/>
        <end position="408"/>
    </location>
</feature>
<dbReference type="Pfam" id="PF07647">
    <property type="entry name" value="SAM_2"/>
    <property type="match status" value="1"/>
</dbReference>
<organism evidence="5 6">
    <name type="scientific">Lagenidium giganteum</name>
    <dbReference type="NCBI Taxonomy" id="4803"/>
    <lineage>
        <taxon>Eukaryota</taxon>
        <taxon>Sar</taxon>
        <taxon>Stramenopiles</taxon>
        <taxon>Oomycota</taxon>
        <taxon>Peronosporomycetes</taxon>
        <taxon>Pythiales</taxon>
        <taxon>Pythiaceae</taxon>
    </lineage>
</organism>
<dbReference type="SUPFAM" id="SSF49265">
    <property type="entry name" value="Fibronectin type III"/>
    <property type="match status" value="1"/>
</dbReference>
<keyword evidence="6" id="KW-1185">Reference proteome</keyword>
<dbReference type="InterPro" id="IPR001660">
    <property type="entry name" value="SAM"/>
</dbReference>
<keyword evidence="1" id="KW-0106">Calcium</keyword>